<proteinExistence type="predicted"/>
<reference evidence="1 2" key="1">
    <citation type="submission" date="2014-06" db="EMBL/GenBank/DDBJ databases">
        <authorList>
            <consortium name="DOE Joint Genome Institute"/>
            <person name="Kuo A."/>
            <person name="Kohler A."/>
            <person name="Nagy L.G."/>
            <person name="Floudas D."/>
            <person name="Copeland A."/>
            <person name="Barry K.W."/>
            <person name="Cichocki N."/>
            <person name="Veneault-Fourrey C."/>
            <person name="LaButti K."/>
            <person name="Lindquist E.A."/>
            <person name="Lipzen A."/>
            <person name="Lundell T."/>
            <person name="Morin E."/>
            <person name="Murat C."/>
            <person name="Sun H."/>
            <person name="Tunlid A."/>
            <person name="Henrissat B."/>
            <person name="Grigoriev I.V."/>
            <person name="Hibbett D.S."/>
            <person name="Martin F."/>
            <person name="Nordberg H.P."/>
            <person name="Cantor M.N."/>
            <person name="Hua S.X."/>
        </authorList>
    </citation>
    <scope>NUCLEOTIDE SEQUENCE [LARGE SCALE GENOMIC DNA]</scope>
    <source>
        <strain evidence="1 2">ATCC 200175</strain>
    </source>
</reference>
<dbReference type="AlphaFoldDB" id="A0A0C9TEP9"/>
<sequence>MGVHCVIYHGHQSNSSSGGVELGVTETMPKQQKDKFIKGRGKKLSSKLSISLLEYLHCKYDSRKEEDDEDEDDRLNDDSERATLKVNRDGALVLPSLITLKLPNQKDAIRQIVHKAYSRVPWALLQTDFNEYI</sequence>
<dbReference type="HOGENOM" id="CLU_2171846_0_0_1"/>
<dbReference type="EMBL" id="KN820239">
    <property type="protein sequence ID" value="KIJ06622.1"/>
    <property type="molecule type" value="Genomic_DNA"/>
</dbReference>
<name>A0A0C9TEP9_PAXIN</name>
<gene>
    <name evidence="1" type="ORF">PAXINDRAFT_158677</name>
</gene>
<keyword evidence="2" id="KW-1185">Reference proteome</keyword>
<dbReference type="Proteomes" id="UP000053647">
    <property type="component" value="Unassembled WGS sequence"/>
</dbReference>
<evidence type="ECO:0000313" key="1">
    <source>
        <dbReference type="EMBL" id="KIJ06622.1"/>
    </source>
</evidence>
<organism evidence="1 2">
    <name type="scientific">Paxillus involutus ATCC 200175</name>
    <dbReference type="NCBI Taxonomy" id="664439"/>
    <lineage>
        <taxon>Eukaryota</taxon>
        <taxon>Fungi</taxon>
        <taxon>Dikarya</taxon>
        <taxon>Basidiomycota</taxon>
        <taxon>Agaricomycotina</taxon>
        <taxon>Agaricomycetes</taxon>
        <taxon>Agaricomycetidae</taxon>
        <taxon>Boletales</taxon>
        <taxon>Paxilineae</taxon>
        <taxon>Paxillaceae</taxon>
        <taxon>Paxillus</taxon>
    </lineage>
</organism>
<dbReference type="OrthoDB" id="10522990at2759"/>
<reference evidence="2" key="2">
    <citation type="submission" date="2015-01" db="EMBL/GenBank/DDBJ databases">
        <title>Evolutionary Origins and Diversification of the Mycorrhizal Mutualists.</title>
        <authorList>
            <consortium name="DOE Joint Genome Institute"/>
            <consortium name="Mycorrhizal Genomics Consortium"/>
            <person name="Kohler A."/>
            <person name="Kuo A."/>
            <person name="Nagy L.G."/>
            <person name="Floudas D."/>
            <person name="Copeland A."/>
            <person name="Barry K.W."/>
            <person name="Cichocki N."/>
            <person name="Veneault-Fourrey C."/>
            <person name="LaButti K."/>
            <person name="Lindquist E.A."/>
            <person name="Lipzen A."/>
            <person name="Lundell T."/>
            <person name="Morin E."/>
            <person name="Murat C."/>
            <person name="Riley R."/>
            <person name="Ohm R."/>
            <person name="Sun H."/>
            <person name="Tunlid A."/>
            <person name="Henrissat B."/>
            <person name="Grigoriev I.V."/>
            <person name="Hibbett D.S."/>
            <person name="Martin F."/>
        </authorList>
    </citation>
    <scope>NUCLEOTIDE SEQUENCE [LARGE SCALE GENOMIC DNA]</scope>
    <source>
        <strain evidence="2">ATCC 200175</strain>
    </source>
</reference>
<accession>A0A0C9TEP9</accession>
<evidence type="ECO:0000313" key="2">
    <source>
        <dbReference type="Proteomes" id="UP000053647"/>
    </source>
</evidence>
<protein>
    <submittedName>
        <fullName evidence="1">Uncharacterized protein</fullName>
    </submittedName>
</protein>